<accession>X0THF5</accession>
<comment type="caution">
    <text evidence="1">The sequence shown here is derived from an EMBL/GenBank/DDBJ whole genome shotgun (WGS) entry which is preliminary data.</text>
</comment>
<evidence type="ECO:0000313" key="1">
    <source>
        <dbReference type="EMBL" id="GAF92953.1"/>
    </source>
</evidence>
<organism evidence="1">
    <name type="scientific">marine sediment metagenome</name>
    <dbReference type="NCBI Taxonomy" id="412755"/>
    <lineage>
        <taxon>unclassified sequences</taxon>
        <taxon>metagenomes</taxon>
        <taxon>ecological metagenomes</taxon>
    </lineage>
</organism>
<gene>
    <name evidence="1" type="ORF">S01H1_31769</name>
</gene>
<reference evidence="1" key="1">
    <citation type="journal article" date="2014" name="Front. Microbiol.">
        <title>High frequency of phylogenetically diverse reductive dehalogenase-homologous genes in deep subseafloor sedimentary metagenomes.</title>
        <authorList>
            <person name="Kawai M."/>
            <person name="Futagami T."/>
            <person name="Toyoda A."/>
            <person name="Takaki Y."/>
            <person name="Nishi S."/>
            <person name="Hori S."/>
            <person name="Arai W."/>
            <person name="Tsubouchi T."/>
            <person name="Morono Y."/>
            <person name="Uchiyama I."/>
            <person name="Ito T."/>
            <person name="Fujiyama A."/>
            <person name="Inagaki F."/>
            <person name="Takami H."/>
        </authorList>
    </citation>
    <scope>NUCLEOTIDE SEQUENCE</scope>
    <source>
        <strain evidence="1">Expedition CK06-06</strain>
    </source>
</reference>
<feature type="non-terminal residue" evidence="1">
    <location>
        <position position="1"/>
    </location>
</feature>
<name>X0THF5_9ZZZZ</name>
<sequence length="122" mass="14377">FLNSNCFQVIIEQSPDKNRRGLVNKRENASLKVKSNINEIILNRLFKYCINHNIKKNKIIDANENLNFPEVKKSISDKFKSYLSYGSIAEKYYKEDNSIVVIYRIFKNDLKNEIESIEINLK</sequence>
<dbReference type="EMBL" id="BARS01019623">
    <property type="protein sequence ID" value="GAF92953.1"/>
    <property type="molecule type" value="Genomic_DNA"/>
</dbReference>
<protein>
    <submittedName>
        <fullName evidence="1">Uncharacterized protein</fullName>
    </submittedName>
</protein>
<dbReference type="AlphaFoldDB" id="X0THF5"/>
<proteinExistence type="predicted"/>